<sequence>MNALIQAALDRNRTVLLVLLLILTAGGISYVSIPKEAAPDIDIPIFFVSVTYSGISPEDSERLLVRPLERELMPVAGLKELQSRAGEGFALIRLDFEPGYDNRQALADVREQVDLVRGELPQGTDEPQVIEVDLSMFPVLTTTLSGPVPERTLVRIARDLRDRLESLPGVLEVNIGGDRVDVLEVMVDPLVMETYRIPYQQLIQAIERNNRLVAAGAMDTGAGRVTLKVPGVIESLEDVLNLPVMVDAGTVVTFGDVATGRRTFKDPEGFARINGQPAVSLEIRKRGGANIIHTVNDAMAVIEAARADWPEAVRVDHLQNMADDIADLLGDLENNVILAIVLVMLTIVAALGGRSSWLVGLAIPGAFLGGILAIHLMGFTLNIVVLFSLILVVGMLVDGAIVVVEQADRYLAEGMDRREAFGRAAVRMSWPIIASTLTTLAVFFPMLFWPGMVGEFMFFLPATVLVTLTASLLMALIFIPTLGSLVGARDASRPAQVARIQAAERGDYDHIDGFTARYVRALRYLVTHPGQTFSVAAILVVAAYAAYGQFGRGVDFFPHVEPRFAQVQIQARGDLSVWEADALVRRVEARLLDVPEIQTVYARTIGTPRERLMADYAEDVIGVIQLELIDWRLRPPAAEILARLRAETADLPGLVLQFREQEGGPQQGKPIQVEVSGREVAQLSEAVTRIRAHMDRLGGFVDVEDDRSLPGVEVRVEVDHREAARYGADIGLLGNAVQMVTQGIRLGGYRPEDADEEVDIRVRFPFDERNLAQLVNLRVPTAYGLVPISNFVEFRPAPKTGIIKRVDGRRSFTVTADAAAGLLVDDQVRRLQAALAAEPLPEGVEIRFRGQAEEQAEAMVFLELAFGLAVFLMFLILVTQFNSLYQAGLVLSAIVFSTAGVLLGLILRQEAFGIVMSGVGVIALAGIVVNNNIVLIDTYNVLRRQGLDAVEAALRTGAQRLRPVLLTTITTILGLTPMVFGLTVDFTGRDFSIGAPSTQYWVQLATAISGGLLVATPLTLLVTPAMLVWGDRRGRDHGPAQ</sequence>
<dbReference type="Gene3D" id="3.30.70.1320">
    <property type="entry name" value="Multidrug efflux transporter AcrB pore domain like"/>
    <property type="match status" value="1"/>
</dbReference>
<dbReference type="InterPro" id="IPR001036">
    <property type="entry name" value="Acrflvin-R"/>
</dbReference>
<dbReference type="STRING" id="396588.Tgr7_2742"/>
<dbReference type="KEGG" id="tgr:Tgr7_2742"/>
<dbReference type="PANTHER" id="PTHR32063">
    <property type="match status" value="1"/>
</dbReference>
<organism evidence="2 3">
    <name type="scientific">Thioalkalivibrio sulfidiphilus (strain HL-EbGR7)</name>
    <dbReference type="NCBI Taxonomy" id="396588"/>
    <lineage>
        <taxon>Bacteria</taxon>
        <taxon>Pseudomonadati</taxon>
        <taxon>Pseudomonadota</taxon>
        <taxon>Gammaproteobacteria</taxon>
        <taxon>Chromatiales</taxon>
        <taxon>Ectothiorhodospiraceae</taxon>
        <taxon>Thioalkalivibrio</taxon>
    </lineage>
</organism>
<dbReference type="SUPFAM" id="SSF82714">
    <property type="entry name" value="Multidrug efflux transporter AcrB TolC docking domain, DN and DC subdomains"/>
    <property type="match status" value="1"/>
</dbReference>
<keyword evidence="1" id="KW-0472">Membrane</keyword>
<dbReference type="SUPFAM" id="SSF82866">
    <property type="entry name" value="Multidrug efflux transporter AcrB transmembrane domain"/>
    <property type="match status" value="2"/>
</dbReference>
<keyword evidence="1" id="KW-1133">Transmembrane helix</keyword>
<name>B8GN01_THISH</name>
<protein>
    <submittedName>
        <fullName evidence="2">Acriflavin resistance protein</fullName>
    </submittedName>
</protein>
<feature type="transmembrane region" description="Helical" evidence="1">
    <location>
        <begin position="425"/>
        <end position="450"/>
    </location>
</feature>
<dbReference type="Gene3D" id="1.20.1640.10">
    <property type="entry name" value="Multidrug efflux transporter AcrB transmembrane domain"/>
    <property type="match status" value="2"/>
</dbReference>
<feature type="transmembrane region" description="Helical" evidence="1">
    <location>
        <begin position="858"/>
        <end position="878"/>
    </location>
</feature>
<dbReference type="AlphaFoldDB" id="B8GN01"/>
<dbReference type="EMBL" id="CP001339">
    <property type="protein sequence ID" value="ACL73816.1"/>
    <property type="molecule type" value="Genomic_DNA"/>
</dbReference>
<reference evidence="2 3" key="1">
    <citation type="journal article" date="2011" name="Stand. Genomic Sci.">
        <title>Complete genome sequence of 'Thioalkalivibrio sulfidophilus' HL-EbGr7.</title>
        <authorList>
            <person name="Muyzer G."/>
            <person name="Sorokin D.Y."/>
            <person name="Mavromatis K."/>
            <person name="Lapidus A."/>
            <person name="Clum A."/>
            <person name="Ivanova N."/>
            <person name="Pati A."/>
            <person name="d'Haeseleer P."/>
            <person name="Woyke T."/>
            <person name="Kyrpides N.C."/>
        </authorList>
    </citation>
    <scope>NUCLEOTIDE SEQUENCE [LARGE SCALE GENOMIC DNA]</scope>
    <source>
        <strain evidence="2 3">HL-EbGR7</strain>
    </source>
</reference>
<keyword evidence="3" id="KW-1185">Reference proteome</keyword>
<accession>B8GN01</accession>
<feature type="transmembrane region" description="Helical" evidence="1">
    <location>
        <begin position="964"/>
        <end position="984"/>
    </location>
</feature>
<dbReference type="eggNOG" id="COG0841">
    <property type="taxonomic scope" value="Bacteria"/>
</dbReference>
<gene>
    <name evidence="2" type="ordered locus">Tgr7_2742</name>
</gene>
<dbReference type="Proteomes" id="UP000002383">
    <property type="component" value="Chromosome"/>
</dbReference>
<feature type="transmembrane region" description="Helical" evidence="1">
    <location>
        <begin position="383"/>
        <end position="404"/>
    </location>
</feature>
<dbReference type="InterPro" id="IPR027463">
    <property type="entry name" value="AcrB_DN_DC_subdom"/>
</dbReference>
<feature type="transmembrane region" description="Helical" evidence="1">
    <location>
        <begin position="884"/>
        <end position="907"/>
    </location>
</feature>
<dbReference type="Gene3D" id="3.30.2090.10">
    <property type="entry name" value="Multidrug efflux transporter AcrB TolC docking domain, DN and DC subdomains"/>
    <property type="match status" value="2"/>
</dbReference>
<dbReference type="HOGENOM" id="CLU_002755_1_2_6"/>
<dbReference type="OrthoDB" id="5287122at2"/>
<dbReference type="SUPFAM" id="SSF82693">
    <property type="entry name" value="Multidrug efflux transporter AcrB pore domain, PN1, PN2, PC1 and PC2 subdomains"/>
    <property type="match status" value="2"/>
</dbReference>
<dbReference type="GO" id="GO:0005886">
    <property type="term" value="C:plasma membrane"/>
    <property type="evidence" value="ECO:0007669"/>
    <property type="project" value="TreeGrafter"/>
</dbReference>
<evidence type="ECO:0000313" key="2">
    <source>
        <dbReference type="EMBL" id="ACL73816.1"/>
    </source>
</evidence>
<feature type="transmembrane region" description="Helical" evidence="1">
    <location>
        <begin position="1004"/>
        <end position="1029"/>
    </location>
</feature>
<feature type="transmembrane region" description="Helical" evidence="1">
    <location>
        <begin position="335"/>
        <end position="351"/>
    </location>
</feature>
<feature type="transmembrane region" description="Helical" evidence="1">
    <location>
        <begin position="358"/>
        <end position="377"/>
    </location>
</feature>
<dbReference type="Gene3D" id="3.30.70.1430">
    <property type="entry name" value="Multidrug efflux transporter AcrB pore domain"/>
    <property type="match status" value="2"/>
</dbReference>
<evidence type="ECO:0000313" key="3">
    <source>
        <dbReference type="Proteomes" id="UP000002383"/>
    </source>
</evidence>
<dbReference type="PANTHER" id="PTHR32063:SF0">
    <property type="entry name" value="SWARMING MOTILITY PROTEIN SWRC"/>
    <property type="match status" value="1"/>
</dbReference>
<feature type="transmembrane region" description="Helical" evidence="1">
    <location>
        <begin position="456"/>
        <end position="479"/>
    </location>
</feature>
<dbReference type="Pfam" id="PF00873">
    <property type="entry name" value="ACR_tran"/>
    <property type="match status" value="1"/>
</dbReference>
<keyword evidence="1" id="KW-0812">Transmembrane</keyword>
<evidence type="ECO:0000256" key="1">
    <source>
        <dbReference type="SAM" id="Phobius"/>
    </source>
</evidence>
<dbReference type="RefSeq" id="WP_012639291.1">
    <property type="nucleotide sequence ID" value="NC_011901.1"/>
</dbReference>
<proteinExistence type="predicted"/>
<dbReference type="Gene3D" id="3.30.70.1440">
    <property type="entry name" value="Multidrug efflux transporter AcrB pore domain"/>
    <property type="match status" value="1"/>
</dbReference>
<dbReference type="PRINTS" id="PR00702">
    <property type="entry name" value="ACRIFLAVINRP"/>
</dbReference>
<dbReference type="GO" id="GO:0042910">
    <property type="term" value="F:xenobiotic transmembrane transporter activity"/>
    <property type="evidence" value="ECO:0007669"/>
    <property type="project" value="TreeGrafter"/>
</dbReference>